<dbReference type="GO" id="GO:0007474">
    <property type="term" value="P:imaginal disc-derived wing vein specification"/>
    <property type="evidence" value="ECO:0007669"/>
    <property type="project" value="UniProtKB-ARBA"/>
</dbReference>
<feature type="DNA-binding region" description="Homeobox" evidence="7">
    <location>
        <begin position="258"/>
        <end position="320"/>
    </location>
</feature>
<feature type="region of interest" description="Disordered" evidence="8">
    <location>
        <begin position="326"/>
        <end position="417"/>
    </location>
</feature>
<dbReference type="PANTHER" id="PTHR11211:SF40">
    <property type="entry name" value="MIRROR, ISOFORM C"/>
    <property type="match status" value="1"/>
</dbReference>
<feature type="compositionally biased region" description="Low complexity" evidence="8">
    <location>
        <begin position="102"/>
        <end position="124"/>
    </location>
</feature>
<dbReference type="CDD" id="cd00086">
    <property type="entry name" value="homeodomain"/>
    <property type="match status" value="1"/>
</dbReference>
<comment type="caution">
    <text evidence="10">The sequence shown here is derived from an EMBL/GenBank/DDBJ whole genome shotgun (WGS) entry which is preliminary data.</text>
</comment>
<dbReference type="PANTHER" id="PTHR11211">
    <property type="entry name" value="IROQUOIS-CLASS HOMEODOMAIN PROTEIN IRX"/>
    <property type="match status" value="1"/>
</dbReference>
<feature type="domain" description="Homeobox" evidence="9">
    <location>
        <begin position="256"/>
        <end position="319"/>
    </location>
</feature>
<evidence type="ECO:0000313" key="10">
    <source>
        <dbReference type="EMBL" id="KAH0535908.1"/>
    </source>
</evidence>
<dbReference type="FunFam" id="1.10.10.60:FF:000003">
    <property type="entry name" value="Iroquois-class homeobox protein IRX"/>
    <property type="match status" value="1"/>
</dbReference>
<feature type="compositionally biased region" description="Acidic residues" evidence="8">
    <location>
        <begin position="331"/>
        <end position="341"/>
    </location>
</feature>
<feature type="compositionally biased region" description="Low complexity" evidence="8">
    <location>
        <begin position="48"/>
        <end position="75"/>
    </location>
</feature>
<dbReference type="GO" id="GO:0045317">
    <property type="term" value="P:equator specification"/>
    <property type="evidence" value="ECO:0007669"/>
    <property type="project" value="UniProtKB-ARBA"/>
</dbReference>
<feature type="compositionally biased region" description="Low complexity" evidence="8">
    <location>
        <begin position="491"/>
        <end position="501"/>
    </location>
</feature>
<organism evidence="10 11">
    <name type="scientific">Cotesia glomerata</name>
    <name type="common">Lepidopteran parasitic wasp</name>
    <name type="synonym">Apanteles glomeratus</name>
    <dbReference type="NCBI Taxonomy" id="32391"/>
    <lineage>
        <taxon>Eukaryota</taxon>
        <taxon>Metazoa</taxon>
        <taxon>Ecdysozoa</taxon>
        <taxon>Arthropoda</taxon>
        <taxon>Hexapoda</taxon>
        <taxon>Insecta</taxon>
        <taxon>Pterygota</taxon>
        <taxon>Neoptera</taxon>
        <taxon>Endopterygota</taxon>
        <taxon>Hymenoptera</taxon>
        <taxon>Apocrita</taxon>
        <taxon>Ichneumonoidea</taxon>
        <taxon>Braconidae</taxon>
        <taxon>Microgastrinae</taxon>
        <taxon>Cotesia</taxon>
    </lineage>
</organism>
<keyword evidence="6 7" id="KW-0539">Nucleus</keyword>
<keyword evidence="4 7" id="KW-0371">Homeobox</keyword>
<dbReference type="GO" id="GO:0005634">
    <property type="term" value="C:nucleus"/>
    <property type="evidence" value="ECO:0007669"/>
    <property type="project" value="UniProtKB-SubCell"/>
</dbReference>
<dbReference type="GO" id="GO:0048468">
    <property type="term" value="P:cell development"/>
    <property type="evidence" value="ECO:0007669"/>
    <property type="project" value="TreeGrafter"/>
</dbReference>
<dbReference type="Pfam" id="PF05920">
    <property type="entry name" value="Homeobox_KN"/>
    <property type="match status" value="1"/>
</dbReference>
<dbReference type="Proteomes" id="UP000826195">
    <property type="component" value="Unassembled WGS sequence"/>
</dbReference>
<keyword evidence="11" id="KW-1185">Reference proteome</keyword>
<feature type="region of interest" description="Disordered" evidence="8">
    <location>
        <begin position="100"/>
        <end position="142"/>
    </location>
</feature>
<dbReference type="PROSITE" id="PS50071">
    <property type="entry name" value="HOMEOBOX_2"/>
    <property type="match status" value="1"/>
</dbReference>
<evidence type="ECO:0000256" key="7">
    <source>
        <dbReference type="PROSITE-ProRule" id="PRU00108"/>
    </source>
</evidence>
<dbReference type="InterPro" id="IPR009057">
    <property type="entry name" value="Homeodomain-like_sf"/>
</dbReference>
<dbReference type="InterPro" id="IPR017970">
    <property type="entry name" value="Homeobox_CS"/>
</dbReference>
<dbReference type="SUPFAM" id="SSF46689">
    <property type="entry name" value="Homeodomain-like"/>
    <property type="match status" value="1"/>
</dbReference>
<proteinExistence type="inferred from homology"/>
<feature type="non-terminal residue" evidence="10">
    <location>
        <position position="1"/>
    </location>
</feature>
<evidence type="ECO:0000256" key="1">
    <source>
        <dbReference type="ARBA" id="ARBA00004123"/>
    </source>
</evidence>
<reference evidence="10 11" key="1">
    <citation type="journal article" date="2021" name="J. Hered.">
        <title>A chromosome-level genome assembly of the parasitoid wasp, Cotesia glomerata (Hymenoptera: Braconidae).</title>
        <authorList>
            <person name="Pinto B.J."/>
            <person name="Weis J.J."/>
            <person name="Gamble T."/>
            <person name="Ode P.J."/>
            <person name="Paul R."/>
            <person name="Zaspel J.M."/>
        </authorList>
    </citation>
    <scope>NUCLEOTIDE SEQUENCE [LARGE SCALE GENOMIC DNA]</scope>
    <source>
        <strain evidence="10">CgM1</strain>
    </source>
</reference>
<evidence type="ECO:0000256" key="8">
    <source>
        <dbReference type="SAM" id="MobiDB-lite"/>
    </source>
</evidence>
<feature type="region of interest" description="Disordered" evidence="8">
    <location>
        <begin position="48"/>
        <end position="82"/>
    </location>
</feature>
<dbReference type="InterPro" id="IPR008422">
    <property type="entry name" value="KN_HD"/>
</dbReference>
<feature type="compositionally biased region" description="Low complexity" evidence="8">
    <location>
        <begin position="452"/>
        <end position="465"/>
    </location>
</feature>
<comment type="subcellular location">
    <subcellularLocation>
        <location evidence="1 7">Nucleus</location>
    </subcellularLocation>
</comment>
<dbReference type="SMART" id="SM00548">
    <property type="entry name" value="IRO"/>
    <property type="match status" value="1"/>
</dbReference>
<dbReference type="InterPro" id="IPR003893">
    <property type="entry name" value="Iroquois_homeo"/>
</dbReference>
<evidence type="ECO:0000259" key="9">
    <source>
        <dbReference type="PROSITE" id="PS50071"/>
    </source>
</evidence>
<dbReference type="AlphaFoldDB" id="A0AAV7HYZ4"/>
<dbReference type="PROSITE" id="PS00027">
    <property type="entry name" value="HOMEOBOX_1"/>
    <property type="match status" value="1"/>
</dbReference>
<dbReference type="InterPro" id="IPR001356">
    <property type="entry name" value="HD"/>
</dbReference>
<evidence type="ECO:0000256" key="2">
    <source>
        <dbReference type="ARBA" id="ARBA00008446"/>
    </source>
</evidence>
<protein>
    <recommendedName>
        <fullName evidence="9">Homeobox domain-containing protein</fullName>
    </recommendedName>
</protein>
<sequence length="619" mass="65822">WSVYKNKIETELNSIFPEGKTFRGNICRAMTLTVFGLSTSRKCPVTVSGALASSSPSPASGSLLTGSGVSSTGGSENHPLTSPLSSVARMAVTSAIIRPAAGSPTSSVSPSSQHQHQQQQQQQPHGPPPSGPPSGRCCDTGRPIFTDPVTGQSICSCQYELLGAGYQRLGGITPAALSMYSTPYAAAAAAVASEGMAAYFPALGAEQTPFYSPTAAGLDLKENLSAGAAGWPYPAVYHPYDAAAFASYPFNGYGMDLNGARRKNATRETTSTLKAWLNEHKKNPYPTKGEKIMLAIITKMTLTQVSTWFANARRRLKKENKMTWEPRNRVEDEDNNNDDDDSGRKSVDDKDRLDSKDSGTGSSEDGERPTNRLDLLHPSTGSGLQSRIQESEWSESRADSGPDSPECLYDQREPPRHPLQLQHPAYLAAHNRLLRHPSPESTSPTGPIHLPTSTSTSSANSTENSTKPRIWSLADMASKDADSPIPPTPPSSGTLTGLGSPYQNSPGGGKIVSPLANRFPPHHHIHPAISGSQYVRPHPDFYRNFYGAASQLGSGDMAFLESYSRSLGGLGLAPNSVPAGILTSTPPAWGTDDTVGSIAIVISVLALGAKIATPQRARE</sequence>
<keyword evidence="5" id="KW-0010">Activator</keyword>
<dbReference type="GO" id="GO:0030182">
    <property type="term" value="P:neuron differentiation"/>
    <property type="evidence" value="ECO:0007669"/>
    <property type="project" value="TreeGrafter"/>
</dbReference>
<evidence type="ECO:0000256" key="6">
    <source>
        <dbReference type="ARBA" id="ARBA00023242"/>
    </source>
</evidence>
<feature type="compositionally biased region" description="Polar residues" evidence="8">
    <location>
        <begin position="379"/>
        <end position="388"/>
    </location>
</feature>
<evidence type="ECO:0000256" key="3">
    <source>
        <dbReference type="ARBA" id="ARBA00023125"/>
    </source>
</evidence>
<dbReference type="SMART" id="SM00389">
    <property type="entry name" value="HOX"/>
    <property type="match status" value="1"/>
</dbReference>
<gene>
    <name evidence="10" type="ORF">KQX54_019984</name>
</gene>
<evidence type="ECO:0000313" key="11">
    <source>
        <dbReference type="Proteomes" id="UP000826195"/>
    </source>
</evidence>
<evidence type="ECO:0000256" key="5">
    <source>
        <dbReference type="ARBA" id="ARBA00023159"/>
    </source>
</evidence>
<feature type="compositionally biased region" description="Basic and acidic residues" evidence="8">
    <location>
        <begin position="342"/>
        <end position="357"/>
    </location>
</feature>
<evidence type="ECO:0000256" key="4">
    <source>
        <dbReference type="ARBA" id="ARBA00023155"/>
    </source>
</evidence>
<dbReference type="GO" id="GO:0000978">
    <property type="term" value="F:RNA polymerase II cis-regulatory region sequence-specific DNA binding"/>
    <property type="evidence" value="ECO:0007669"/>
    <property type="project" value="TreeGrafter"/>
</dbReference>
<keyword evidence="3 7" id="KW-0238">DNA-binding</keyword>
<feature type="region of interest" description="Disordered" evidence="8">
    <location>
        <begin position="435"/>
        <end position="513"/>
    </location>
</feature>
<dbReference type="EMBL" id="JAHXZJ010002982">
    <property type="protein sequence ID" value="KAH0535908.1"/>
    <property type="molecule type" value="Genomic_DNA"/>
</dbReference>
<comment type="similarity">
    <text evidence="2">Belongs to the TALE/IRO homeobox family.</text>
</comment>
<dbReference type="GO" id="GO:0000981">
    <property type="term" value="F:DNA-binding transcription factor activity, RNA polymerase II-specific"/>
    <property type="evidence" value="ECO:0007669"/>
    <property type="project" value="InterPro"/>
</dbReference>
<name>A0AAV7HYZ4_COTGL</name>
<feature type="compositionally biased region" description="Basic and acidic residues" evidence="8">
    <location>
        <begin position="365"/>
        <end position="375"/>
    </location>
</feature>
<accession>A0AAV7HYZ4</accession>
<dbReference type="GO" id="GO:0045926">
    <property type="term" value="P:negative regulation of growth"/>
    <property type="evidence" value="ECO:0007669"/>
    <property type="project" value="UniProtKB-ARBA"/>
</dbReference>
<dbReference type="Gene3D" id="1.10.10.60">
    <property type="entry name" value="Homeodomain-like"/>
    <property type="match status" value="1"/>
</dbReference>
<dbReference type="GO" id="GO:0042693">
    <property type="term" value="P:muscle cell fate commitment"/>
    <property type="evidence" value="ECO:0007669"/>
    <property type="project" value="UniProtKB-ARBA"/>
</dbReference>